<name>A0A9J6RQF5_9GAMM</name>
<accession>A0A9J6RQF5</accession>
<reference evidence="2 3" key="1">
    <citation type="submission" date="2022-12" db="EMBL/GenBank/DDBJ databases">
        <title>Dasania phycosphaerae sp. nov., isolated from particulate material of the south coast of Korea.</title>
        <authorList>
            <person name="Jiang Y."/>
        </authorList>
    </citation>
    <scope>NUCLEOTIDE SEQUENCE [LARGE SCALE GENOMIC DNA]</scope>
    <source>
        <strain evidence="2 3">GY-19</strain>
    </source>
</reference>
<dbReference type="Pfam" id="PF07437">
    <property type="entry name" value="YfaZ"/>
    <property type="match status" value="1"/>
</dbReference>
<protein>
    <submittedName>
        <fullName evidence="2">YfaZ family protein</fullName>
    </submittedName>
</protein>
<dbReference type="InterPro" id="IPR009998">
    <property type="entry name" value="YfaZ"/>
</dbReference>
<feature type="chain" id="PRO_5039924343" evidence="1">
    <location>
        <begin position="24"/>
        <end position="188"/>
    </location>
</feature>
<sequence>MTIKNLVKTIALCGLCMSYSAVADSFNLSVSDESFGIGASFDPVGENSSADINLLHDDDFDLLRIGFYVDVLPPESEAKTIHQLDLKLGLKGVVLESDFDDGMALAVGGSAELPVADKVSVYADLYYASGKLSFNDLENYQEWSLGVKAHVIKNGAISLGYGSIEVDTDSVNNAELEDGVVFKIAFGF</sequence>
<comment type="caution">
    <text evidence="2">The sequence shown here is derived from an EMBL/GenBank/DDBJ whole genome shotgun (WGS) entry which is preliminary data.</text>
</comment>
<dbReference type="RefSeq" id="WP_258332614.1">
    <property type="nucleotide sequence ID" value="NZ_JAPTGG010000014.1"/>
</dbReference>
<keyword evidence="3" id="KW-1185">Reference proteome</keyword>
<gene>
    <name evidence="2" type="ORF">O0V09_15350</name>
</gene>
<proteinExistence type="predicted"/>
<evidence type="ECO:0000256" key="1">
    <source>
        <dbReference type="SAM" id="SignalP"/>
    </source>
</evidence>
<dbReference type="AlphaFoldDB" id="A0A9J6RQF5"/>
<feature type="signal peptide" evidence="1">
    <location>
        <begin position="1"/>
        <end position="23"/>
    </location>
</feature>
<organism evidence="2 3">
    <name type="scientific">Dasania phycosphaerae</name>
    <dbReference type="NCBI Taxonomy" id="2950436"/>
    <lineage>
        <taxon>Bacteria</taxon>
        <taxon>Pseudomonadati</taxon>
        <taxon>Pseudomonadota</taxon>
        <taxon>Gammaproteobacteria</taxon>
        <taxon>Cellvibrionales</taxon>
        <taxon>Spongiibacteraceae</taxon>
        <taxon>Dasania</taxon>
    </lineage>
</organism>
<dbReference type="Proteomes" id="UP001069090">
    <property type="component" value="Unassembled WGS sequence"/>
</dbReference>
<keyword evidence="1" id="KW-0732">Signal</keyword>
<evidence type="ECO:0000313" key="3">
    <source>
        <dbReference type="Proteomes" id="UP001069090"/>
    </source>
</evidence>
<evidence type="ECO:0000313" key="2">
    <source>
        <dbReference type="EMBL" id="MCZ0866586.1"/>
    </source>
</evidence>
<dbReference type="EMBL" id="JAPTGG010000014">
    <property type="protein sequence ID" value="MCZ0866586.1"/>
    <property type="molecule type" value="Genomic_DNA"/>
</dbReference>